<dbReference type="Proteomes" id="UP001305414">
    <property type="component" value="Unassembled WGS sequence"/>
</dbReference>
<name>A0AAN7UUN1_9PEZI</name>
<proteinExistence type="inferred from homology"/>
<evidence type="ECO:0000256" key="1">
    <source>
        <dbReference type="ARBA" id="ARBA00005437"/>
    </source>
</evidence>
<dbReference type="InterPro" id="IPR007612">
    <property type="entry name" value="LOR"/>
</dbReference>
<sequence>MYQATVVNAEGNPIFRVEGTAFGKSWSWRRKVFDAVNNQHLFDFRHQSLDLKNRWVLEDSTGRKLGSIVHKTQLTTSHSAIDATVRTTAGEDVLAVMQPRDATALTVTVSINDTIIATITKVADNRRILSHGDLDSSVWSIKVAAATDLTLVRSFLTCSSYFAYSSQKI</sequence>
<evidence type="ECO:0000313" key="3">
    <source>
        <dbReference type="Proteomes" id="UP001305414"/>
    </source>
</evidence>
<dbReference type="SUPFAM" id="SSF54518">
    <property type="entry name" value="Tubby C-terminal domain-like"/>
    <property type="match status" value="1"/>
</dbReference>
<dbReference type="AlphaFoldDB" id="A0AAN7UUN1"/>
<dbReference type="EMBL" id="JAWHQM010000030">
    <property type="protein sequence ID" value="KAK5633151.1"/>
    <property type="molecule type" value="Genomic_DNA"/>
</dbReference>
<evidence type="ECO:0000313" key="2">
    <source>
        <dbReference type="EMBL" id="KAK5633151.1"/>
    </source>
</evidence>
<dbReference type="InterPro" id="IPR025659">
    <property type="entry name" value="Tubby-like_C"/>
</dbReference>
<dbReference type="Gene3D" id="2.40.160.200">
    <property type="entry name" value="LURP1-related"/>
    <property type="match status" value="1"/>
</dbReference>
<reference evidence="2 3" key="1">
    <citation type="submission" date="2023-10" db="EMBL/GenBank/DDBJ databases">
        <title>Draft genome sequence of Xylaria bambusicola isolate GMP-LS, the root and basal stem rot pathogen of sugarcane in Indonesia.</title>
        <authorList>
            <person name="Selvaraj P."/>
            <person name="Muralishankar V."/>
            <person name="Muruganantham S."/>
            <person name="Sp S."/>
            <person name="Haryani S."/>
            <person name="Lau K.J.X."/>
            <person name="Naqvi N.I."/>
        </authorList>
    </citation>
    <scope>NUCLEOTIDE SEQUENCE [LARGE SCALE GENOMIC DNA]</scope>
    <source>
        <strain evidence="2">GMP-LS</strain>
    </source>
</reference>
<keyword evidence="3" id="KW-1185">Reference proteome</keyword>
<accession>A0AAN7UUN1</accession>
<comment type="caution">
    <text evidence="2">The sequence shown here is derived from an EMBL/GenBank/DDBJ whole genome shotgun (WGS) entry which is preliminary data.</text>
</comment>
<gene>
    <name evidence="2" type="ORF">RRF57_008865</name>
</gene>
<dbReference type="Pfam" id="PF04525">
    <property type="entry name" value="LOR"/>
    <property type="match status" value="1"/>
</dbReference>
<organism evidence="2 3">
    <name type="scientific">Xylaria bambusicola</name>
    <dbReference type="NCBI Taxonomy" id="326684"/>
    <lineage>
        <taxon>Eukaryota</taxon>
        <taxon>Fungi</taxon>
        <taxon>Dikarya</taxon>
        <taxon>Ascomycota</taxon>
        <taxon>Pezizomycotina</taxon>
        <taxon>Sordariomycetes</taxon>
        <taxon>Xylariomycetidae</taxon>
        <taxon>Xylariales</taxon>
        <taxon>Xylariaceae</taxon>
        <taxon>Xylaria</taxon>
    </lineage>
</organism>
<dbReference type="InterPro" id="IPR038595">
    <property type="entry name" value="LOR_sf"/>
</dbReference>
<protein>
    <submittedName>
        <fullName evidence="2">Uncharacterized protein</fullName>
    </submittedName>
</protein>
<comment type="similarity">
    <text evidence="1">Belongs to the LOR family.</text>
</comment>